<dbReference type="InterPro" id="IPR027417">
    <property type="entry name" value="P-loop_NTPase"/>
</dbReference>
<dbReference type="Gene3D" id="1.10.10.60">
    <property type="entry name" value="Homeodomain-like"/>
    <property type="match status" value="1"/>
</dbReference>
<evidence type="ECO:0000256" key="1">
    <source>
        <dbReference type="ARBA" id="ARBA00022741"/>
    </source>
</evidence>
<dbReference type="PRINTS" id="PR01590">
    <property type="entry name" value="HTHFIS"/>
</dbReference>
<organism evidence="7 8">
    <name type="scientific">Desulfobacter postgatei 2ac9</name>
    <dbReference type="NCBI Taxonomy" id="879212"/>
    <lineage>
        <taxon>Bacteria</taxon>
        <taxon>Pseudomonadati</taxon>
        <taxon>Thermodesulfobacteriota</taxon>
        <taxon>Desulfobacteria</taxon>
        <taxon>Desulfobacterales</taxon>
        <taxon>Desulfobacteraceae</taxon>
        <taxon>Desulfobacter</taxon>
    </lineage>
</organism>
<evidence type="ECO:0000313" key="7">
    <source>
        <dbReference type="EMBL" id="EIM63461.1"/>
    </source>
</evidence>
<keyword evidence="7" id="KW-0238">DNA-binding</keyword>
<dbReference type="STRING" id="879212.DespoDRAFT_01525"/>
<dbReference type="PROSITE" id="PS50045">
    <property type="entry name" value="SIGMA54_INTERACT_4"/>
    <property type="match status" value="1"/>
</dbReference>
<keyword evidence="2" id="KW-0067">ATP-binding</keyword>
<keyword evidence="3" id="KW-0805">Transcription regulation</keyword>
<sequence>MQLFPEIHQLMRSPLDFTHILDEIPLGILLMDRDLRVVHLNRYFHALTGFSLDMARGIPCRNILRSSACIINCPILATHCKDRSISCTSDIINTDRQKLPVRITTAQIVDNQGHFTGYMETIEDLRSSATNDPEKNVAYSFANIIGRSRKMEIIFQTLPMLAQSDASILITGETGTGKDLVAEAVHQTSQRAGGPFIKINCGALPETLLESEIFGHMKGAFTGAVENKPGRFKLAHNGTIFLTEIGDLPLPLQVKLLTFLDDRIIYPLGATKGFNANVRIIAATHRDLEYMVSIGKFRKDLLFRLNVARVHLPPLRERGEDIRLLLDYFLNHYTKKQNKKINGFSEPVLAVLLNYTYEGNIRELKNIMEYAVNVAQGTRIEAENLPAYILDHEPVQRVSNIPAAQDLCDTKPREPRSSAAPSEPDKSGQTWSSVQRQMIMDALKTSRGKKDKAAQILGMSRSTLWRKIKEFQIE</sequence>
<feature type="domain" description="Sigma-54 factor interaction" evidence="6">
    <location>
        <begin position="144"/>
        <end position="373"/>
    </location>
</feature>
<evidence type="ECO:0000313" key="8">
    <source>
        <dbReference type="Proteomes" id="UP000005778"/>
    </source>
</evidence>
<keyword evidence="4" id="KW-0804">Transcription</keyword>
<dbReference type="SUPFAM" id="SSF55785">
    <property type="entry name" value="PYP-like sensor domain (PAS domain)"/>
    <property type="match status" value="1"/>
</dbReference>
<dbReference type="InterPro" id="IPR035965">
    <property type="entry name" value="PAS-like_dom_sf"/>
</dbReference>
<evidence type="ECO:0000256" key="5">
    <source>
        <dbReference type="SAM" id="MobiDB-lite"/>
    </source>
</evidence>
<protein>
    <submittedName>
        <fullName evidence="7">Transcriptional regulator containing PAS, AAA-type ATPase, and DNA-binding domains</fullName>
    </submittedName>
</protein>
<evidence type="ECO:0000256" key="2">
    <source>
        <dbReference type="ARBA" id="ARBA00022840"/>
    </source>
</evidence>
<reference evidence="7 8" key="1">
    <citation type="submission" date="2011-09" db="EMBL/GenBank/DDBJ databases">
        <authorList>
            <consortium name="US DOE Joint Genome Institute (JGI-PGF)"/>
            <person name="Lucas S."/>
            <person name="Han J."/>
            <person name="Lapidus A."/>
            <person name="Cheng J.-F."/>
            <person name="Goodwin L."/>
            <person name="Pitluck S."/>
            <person name="Peters L."/>
            <person name="Land M.L."/>
            <person name="Hauser L."/>
            <person name="Orellana R."/>
            <person name="Lovley D."/>
            <person name="Woyke T.J."/>
        </authorList>
    </citation>
    <scope>NUCLEOTIDE SEQUENCE [LARGE SCALE GENOMIC DNA]</scope>
    <source>
        <strain evidence="7 8">2ac9</strain>
    </source>
</reference>
<dbReference type="FunFam" id="3.40.50.300:FF:000006">
    <property type="entry name" value="DNA-binding transcriptional regulator NtrC"/>
    <property type="match status" value="1"/>
</dbReference>
<dbReference type="Gene3D" id="1.10.8.60">
    <property type="match status" value="1"/>
</dbReference>
<dbReference type="Gene3D" id="3.30.450.20">
    <property type="entry name" value="PAS domain"/>
    <property type="match status" value="1"/>
</dbReference>
<dbReference type="HOGENOM" id="CLU_000445_8_1_7"/>
<dbReference type="AlphaFoldDB" id="I5B1U8"/>
<dbReference type="SUPFAM" id="SSF52540">
    <property type="entry name" value="P-loop containing nucleoside triphosphate hydrolases"/>
    <property type="match status" value="1"/>
</dbReference>
<dbReference type="Pfam" id="PF13188">
    <property type="entry name" value="PAS_8"/>
    <property type="match status" value="1"/>
</dbReference>
<dbReference type="Gene3D" id="3.40.50.300">
    <property type="entry name" value="P-loop containing nucleotide triphosphate hydrolases"/>
    <property type="match status" value="1"/>
</dbReference>
<dbReference type="InterPro" id="IPR002078">
    <property type="entry name" value="Sigma_54_int"/>
</dbReference>
<keyword evidence="1" id="KW-0547">Nucleotide-binding</keyword>
<dbReference type="InterPro" id="IPR058031">
    <property type="entry name" value="AAA_lid_NorR"/>
</dbReference>
<evidence type="ECO:0000259" key="6">
    <source>
        <dbReference type="PROSITE" id="PS50045"/>
    </source>
</evidence>
<dbReference type="Proteomes" id="UP000005778">
    <property type="component" value="Chromosome"/>
</dbReference>
<dbReference type="SUPFAM" id="SSF46689">
    <property type="entry name" value="Homeodomain-like"/>
    <property type="match status" value="1"/>
</dbReference>
<gene>
    <name evidence="7" type="ORF">DespoDRAFT_01525</name>
</gene>
<dbReference type="InterPro" id="IPR002197">
    <property type="entry name" value="HTH_Fis"/>
</dbReference>
<reference evidence="7 8" key="2">
    <citation type="submission" date="2012-02" db="EMBL/GenBank/DDBJ databases">
        <title>Improved High-Quality Draft sequence of Desulfobacter postgatei 2ac9.</title>
        <authorList>
            <consortium name="US DOE Joint Genome Institute"/>
            <person name="Lucas S."/>
            <person name="Han J."/>
            <person name="Lapidus A."/>
            <person name="Cheng J.-F."/>
            <person name="Goodwin L."/>
            <person name="Pitluck S."/>
            <person name="Peters L."/>
            <person name="Ovchinnikova G."/>
            <person name="Held B."/>
            <person name="Detter J.C."/>
            <person name="Han C."/>
            <person name="Tapia R."/>
            <person name="Land M."/>
            <person name="Hauser L."/>
            <person name="Kyrpides N."/>
            <person name="Ivanova N."/>
            <person name="Pagani I."/>
            <person name="Orellana R."/>
            <person name="Lovley D."/>
            <person name="Woyke T."/>
        </authorList>
    </citation>
    <scope>NUCLEOTIDE SEQUENCE [LARGE SCALE GENOMIC DNA]</scope>
    <source>
        <strain evidence="7 8">2ac9</strain>
    </source>
</reference>
<keyword evidence="8" id="KW-1185">Reference proteome</keyword>
<dbReference type="PROSITE" id="PS00675">
    <property type="entry name" value="SIGMA54_INTERACT_1"/>
    <property type="match status" value="1"/>
</dbReference>
<dbReference type="GO" id="GO:0043565">
    <property type="term" value="F:sequence-specific DNA binding"/>
    <property type="evidence" value="ECO:0007669"/>
    <property type="project" value="InterPro"/>
</dbReference>
<dbReference type="eggNOG" id="COG3829">
    <property type="taxonomic scope" value="Bacteria"/>
</dbReference>
<dbReference type="EMBL" id="CM001488">
    <property type="protein sequence ID" value="EIM63461.1"/>
    <property type="molecule type" value="Genomic_DNA"/>
</dbReference>
<dbReference type="OrthoDB" id="5413348at2"/>
<feature type="region of interest" description="Disordered" evidence="5">
    <location>
        <begin position="402"/>
        <end position="432"/>
    </location>
</feature>
<dbReference type="InterPro" id="IPR003593">
    <property type="entry name" value="AAA+_ATPase"/>
</dbReference>
<proteinExistence type="predicted"/>
<dbReference type="SMART" id="SM00382">
    <property type="entry name" value="AAA"/>
    <property type="match status" value="1"/>
</dbReference>
<dbReference type="Pfam" id="PF02954">
    <property type="entry name" value="HTH_8"/>
    <property type="match status" value="1"/>
</dbReference>
<dbReference type="InterPro" id="IPR000014">
    <property type="entry name" value="PAS"/>
</dbReference>
<dbReference type="InterPro" id="IPR025662">
    <property type="entry name" value="Sigma_54_int_dom_ATP-bd_1"/>
</dbReference>
<dbReference type="PANTHER" id="PTHR32071">
    <property type="entry name" value="TRANSCRIPTIONAL REGULATORY PROTEIN"/>
    <property type="match status" value="1"/>
</dbReference>
<dbReference type="GO" id="GO:0006355">
    <property type="term" value="P:regulation of DNA-templated transcription"/>
    <property type="evidence" value="ECO:0007669"/>
    <property type="project" value="InterPro"/>
</dbReference>
<dbReference type="PANTHER" id="PTHR32071:SF57">
    <property type="entry name" value="C4-DICARBOXYLATE TRANSPORT TRANSCRIPTIONAL REGULATORY PROTEIN DCTD"/>
    <property type="match status" value="1"/>
</dbReference>
<dbReference type="GO" id="GO:0005524">
    <property type="term" value="F:ATP binding"/>
    <property type="evidence" value="ECO:0007669"/>
    <property type="project" value="UniProtKB-KW"/>
</dbReference>
<dbReference type="InterPro" id="IPR009057">
    <property type="entry name" value="Homeodomain-like_sf"/>
</dbReference>
<name>I5B1U8_9BACT</name>
<dbReference type="CDD" id="cd00009">
    <property type="entry name" value="AAA"/>
    <property type="match status" value="1"/>
</dbReference>
<dbReference type="Pfam" id="PF25601">
    <property type="entry name" value="AAA_lid_14"/>
    <property type="match status" value="1"/>
</dbReference>
<evidence type="ECO:0000256" key="3">
    <source>
        <dbReference type="ARBA" id="ARBA00023015"/>
    </source>
</evidence>
<dbReference type="RefSeq" id="WP_004072551.1">
    <property type="nucleotide sequence ID" value="NZ_CM001488.1"/>
</dbReference>
<dbReference type="Pfam" id="PF00158">
    <property type="entry name" value="Sigma54_activat"/>
    <property type="match status" value="1"/>
</dbReference>
<accession>I5B1U8</accession>
<evidence type="ECO:0000256" key="4">
    <source>
        <dbReference type="ARBA" id="ARBA00023163"/>
    </source>
</evidence>